<keyword evidence="8" id="KW-1185">Reference proteome</keyword>
<dbReference type="SMART" id="SM00822">
    <property type="entry name" value="PKS_KR"/>
    <property type="match status" value="1"/>
</dbReference>
<evidence type="ECO:0000256" key="1">
    <source>
        <dbReference type="ARBA" id="ARBA00022450"/>
    </source>
</evidence>
<dbReference type="InterPro" id="IPR006162">
    <property type="entry name" value="Ppantetheine_attach_site"/>
</dbReference>
<dbReference type="InterPro" id="IPR020806">
    <property type="entry name" value="PKS_PP-bd"/>
</dbReference>
<feature type="domain" description="Ketosynthase family 3 (KS3)" evidence="6">
    <location>
        <begin position="1320"/>
        <end position="1736"/>
    </location>
</feature>
<protein>
    <submittedName>
        <fullName evidence="7">SDR family NAD(P)-dependent oxidoreductase</fullName>
    </submittedName>
</protein>
<dbReference type="SMART" id="SM00825">
    <property type="entry name" value="PKS_KS"/>
    <property type="match status" value="2"/>
</dbReference>
<dbReference type="Pfam" id="PF16197">
    <property type="entry name" value="KAsynt_C_assoc"/>
    <property type="match status" value="1"/>
</dbReference>
<dbReference type="InterPro" id="IPR013968">
    <property type="entry name" value="PKS_KR"/>
</dbReference>
<dbReference type="Pfam" id="PF00550">
    <property type="entry name" value="PP-binding"/>
    <property type="match status" value="2"/>
</dbReference>
<gene>
    <name evidence="7" type="ORF">F0U60_23410</name>
</gene>
<dbReference type="PROSITE" id="PS50075">
    <property type="entry name" value="CARRIER"/>
    <property type="match status" value="2"/>
</dbReference>
<dbReference type="EMBL" id="CP043494">
    <property type="protein sequence ID" value="WNG46736.1"/>
    <property type="molecule type" value="Genomic_DNA"/>
</dbReference>
<dbReference type="CDD" id="cd00833">
    <property type="entry name" value="PKS"/>
    <property type="match status" value="2"/>
</dbReference>
<dbReference type="PROSITE" id="PS52004">
    <property type="entry name" value="KS3_2"/>
    <property type="match status" value="2"/>
</dbReference>
<dbReference type="InterPro" id="IPR014031">
    <property type="entry name" value="Ketoacyl_synth_C"/>
</dbReference>
<dbReference type="InterPro" id="IPR018201">
    <property type="entry name" value="Ketoacyl_synth_AS"/>
</dbReference>
<name>A0ABY9WUV0_9BACT</name>
<dbReference type="PANTHER" id="PTHR43775">
    <property type="entry name" value="FATTY ACID SYNTHASE"/>
    <property type="match status" value="1"/>
</dbReference>
<dbReference type="Gene3D" id="3.40.50.720">
    <property type="entry name" value="NAD(P)-binding Rossmann-like Domain"/>
    <property type="match status" value="1"/>
</dbReference>
<dbReference type="RefSeq" id="WP_395823448.1">
    <property type="nucleotide sequence ID" value="NZ_CP043494.1"/>
</dbReference>
<dbReference type="Gene3D" id="1.10.1240.100">
    <property type="match status" value="1"/>
</dbReference>
<dbReference type="InterPro" id="IPR020841">
    <property type="entry name" value="PKS_Beta-ketoAc_synthase_dom"/>
</dbReference>
<dbReference type="InterPro" id="IPR009081">
    <property type="entry name" value="PP-bd_ACP"/>
</dbReference>
<dbReference type="PROSITE" id="PS00012">
    <property type="entry name" value="PHOSPHOPANTETHEINE"/>
    <property type="match status" value="1"/>
</dbReference>
<dbReference type="Proteomes" id="UP001611383">
    <property type="component" value="Chromosome"/>
</dbReference>
<dbReference type="InterPro" id="IPR036736">
    <property type="entry name" value="ACP-like_sf"/>
</dbReference>
<accession>A0ABY9WUV0</accession>
<feature type="domain" description="Carrier" evidence="5">
    <location>
        <begin position="1"/>
        <end position="78"/>
    </location>
</feature>
<dbReference type="Pfam" id="PF08659">
    <property type="entry name" value="KR"/>
    <property type="match status" value="1"/>
</dbReference>
<feature type="region of interest" description="Disordered" evidence="4">
    <location>
        <begin position="1179"/>
        <end position="1199"/>
    </location>
</feature>
<evidence type="ECO:0000256" key="2">
    <source>
        <dbReference type="ARBA" id="ARBA00022553"/>
    </source>
</evidence>
<evidence type="ECO:0000313" key="7">
    <source>
        <dbReference type="EMBL" id="WNG46736.1"/>
    </source>
</evidence>
<dbReference type="SUPFAM" id="SSF53901">
    <property type="entry name" value="Thiolase-like"/>
    <property type="match status" value="2"/>
</dbReference>
<dbReference type="SMART" id="SM01294">
    <property type="entry name" value="PKS_PP_betabranch"/>
    <property type="match status" value="1"/>
</dbReference>
<proteinExistence type="predicted"/>
<evidence type="ECO:0000259" key="5">
    <source>
        <dbReference type="PROSITE" id="PS50075"/>
    </source>
</evidence>
<sequence>MKSQAIEQLLRRQIAQLLHEPAESIDVSRSLSELGLDSVNHVDIAAFLRKEFGVPLTPEALFEFSSVRETAEHLAGLIAGAQPAPEPRAEPRPSSARAPDSGLSERDVAIIGVSLRVPGARSLEELWSLITRGESRIREFPAERAPASEPGAIAPRSLQGGFVEDVEAFDAAFFGISPREALAMDPQQRLLLECAWHAFEDAGCPVERLSGSNTSVFVGASSFDYYELLVRTQAARTTHIGTGISHAILANRISQYFNLKGASEAIDTACSSSLVALSRAVESLRRGESGLALVAGVNVLASRTPFQVFADAGMLSPEGRCLPFDDSAAGYVRGEGVACVVLKRASEAVRDGDRILAIIKGGAVRHSGRTNSLTAPNPDAQADVIVAASRDAGVDPAGIGYVEAHGTGTSLGDPIEVSGLKKAFARLHGEHGRTSVAPHFFLGSVKAQIGHLEAAAGLAGLLKGVAALLHQSIPGSPYLTQLNRHIDLSDASFRISREVLPWEGTQDGVSLPVGPRRAGVSSFGFGGVNAHVVLEEAPPVPERAAAKSEARLFLLSARSEEALVTWATRLADHLGAQHFETPSAEQAYLEDVAFTLRQGRTPLPHRLALVATSVSGLVEQLRRYAREGARSPEVFTGTVRGETPEWVELFSDEAELAQRLAAMVAQGELRKLARLWTQGLVIDWAQVFPRGASSLVSLPGYPFARERFWVRQASGRPGAAFYAARWVPKPLQVADSRVDGALVVLVGGEKGRHVAEAVGRMLPRLPLRISECPEEGRALQPMAAELLGDMERVGAVVDLSPLDEDSYRDSRQVLRKLEWVRHLVGGPLKKGALLELVQVTLGLQDLGRPGRAPVSLAGAQDAGLFASLGAEYRRCRSRTMDFPAGDFDAEVIAGQLARELEHSDGESELAYDQGQRFVRRMERVAAPEARTAGGEGGVALITGGTGDIGLRVAGDLVERGFRALLLTGRRELSPDKRSLVEDLERRGTAVVLYRGELTDAEALGKALEDFRAAHGRITHVFHCAGAVDRQAPAFFQKTAGSMATVMGPKVDALRVMHSLFEQEPPRAFVLFSSVSSVAPRLAAGVLDYAAANRFLDLFAQYQHAHGHRYYHSIQWTRWQGLGLARGTREAADGSGLPLEVDACLEALHRVLAAGDSLGPSLCVLAEGDSSLMVRPTPERAPQPVAAVTPSRSDAPNAGQEELRRKLRAIVAKELETEESKLDDEAPFEELGIDSIVLMGITSEVETWLGLQVDPAELIRCDSLAAVARYLADRMPPEALSVPSAEPAQPEPVPASPVRESPAKAQATVSATEPVRREEGPFRVAIIGMACRFPGASDKESFWRNLVAGVDCVGPVPSSRWDRQATYAPRHSPGKSISQWGGFVDGIERISPSLFGLSAEDAADVDPLIRLFTECSLAAVLDSPYGRDGLQGRRVGVFTGARTSGYAERIAVPGKHSITGIGQNFISAYVSHVLDLRGPSLVLDCACSSSLAAVHLACQSLRAGDSELAIAGGVEVLLDEKPYLFLSAAHALSPDGRCRTFDEKANGFVPGEGVGCVLLKPLERALADGDPIYAVIDGSAMNNDGHTLGITTPGVEGQVDVITRALRNAGCSPRSISYVEAHGTGTMIGDPIELQALSRAFAQEPPEHCGVGSVKTSLGHLLCAAGVASLIKVALSLHHRMLPPTLHCERVNPRFEFDRTPFHPQSEAQAWEGQGARRAGISSFGFGKTNVHLIVAERPEQARRPKELEAAPRPIPEEELVVAWHPARPVTVSSAPEPEPEVAALLALEDVWIEELSDEGKRANG</sequence>
<keyword evidence="1" id="KW-0596">Phosphopantetheine</keyword>
<evidence type="ECO:0000256" key="4">
    <source>
        <dbReference type="SAM" id="MobiDB-lite"/>
    </source>
</evidence>
<dbReference type="Pfam" id="PF00109">
    <property type="entry name" value="ketoacyl-synt"/>
    <property type="match status" value="2"/>
</dbReference>
<dbReference type="InterPro" id="IPR057326">
    <property type="entry name" value="KR_dom"/>
</dbReference>
<feature type="domain" description="Carrier" evidence="5">
    <location>
        <begin position="1197"/>
        <end position="1274"/>
    </location>
</feature>
<dbReference type="Pfam" id="PF02801">
    <property type="entry name" value="Ketoacyl-synt_C"/>
    <property type="match status" value="2"/>
</dbReference>
<evidence type="ECO:0000256" key="3">
    <source>
        <dbReference type="ARBA" id="ARBA00022679"/>
    </source>
</evidence>
<feature type="domain" description="Ketosynthase family 3 (KS3)" evidence="6">
    <location>
        <begin position="105"/>
        <end position="536"/>
    </location>
</feature>
<dbReference type="Gene3D" id="3.40.47.10">
    <property type="match status" value="2"/>
</dbReference>
<dbReference type="SUPFAM" id="SSF51735">
    <property type="entry name" value="NAD(P)-binding Rossmann-fold domains"/>
    <property type="match status" value="2"/>
</dbReference>
<evidence type="ECO:0000313" key="8">
    <source>
        <dbReference type="Proteomes" id="UP001611383"/>
    </source>
</evidence>
<keyword evidence="2" id="KW-0597">Phosphoprotein</keyword>
<dbReference type="CDD" id="cd08953">
    <property type="entry name" value="KR_2_SDR_x"/>
    <property type="match status" value="1"/>
</dbReference>
<dbReference type="InterPro" id="IPR036291">
    <property type="entry name" value="NAD(P)-bd_dom_sf"/>
</dbReference>
<dbReference type="PROSITE" id="PS00606">
    <property type="entry name" value="KS3_1"/>
    <property type="match status" value="1"/>
</dbReference>
<dbReference type="InterPro" id="IPR050091">
    <property type="entry name" value="PKS_NRPS_Biosynth_Enz"/>
</dbReference>
<reference evidence="7 8" key="1">
    <citation type="submission" date="2019-08" db="EMBL/GenBank/DDBJ databases">
        <title>Archangium and Cystobacter genomes.</title>
        <authorList>
            <person name="Chen I.-C.K."/>
            <person name="Wielgoss S."/>
        </authorList>
    </citation>
    <scope>NUCLEOTIDE SEQUENCE [LARGE SCALE GENOMIC DNA]</scope>
    <source>
        <strain evidence="7 8">Cbm 6</strain>
    </source>
</reference>
<dbReference type="InterPro" id="IPR014030">
    <property type="entry name" value="Ketoacyl_synth_N"/>
</dbReference>
<dbReference type="SUPFAM" id="SSF47336">
    <property type="entry name" value="ACP-like"/>
    <property type="match status" value="2"/>
</dbReference>
<dbReference type="SMART" id="SM00823">
    <property type="entry name" value="PKS_PP"/>
    <property type="match status" value="2"/>
</dbReference>
<dbReference type="Gene3D" id="1.10.1200.10">
    <property type="entry name" value="ACP-like"/>
    <property type="match status" value="2"/>
</dbReference>
<feature type="region of interest" description="Disordered" evidence="4">
    <location>
        <begin position="1279"/>
        <end position="1313"/>
    </location>
</feature>
<keyword evidence="3" id="KW-0808">Transferase</keyword>
<dbReference type="InterPro" id="IPR032821">
    <property type="entry name" value="PKS_assoc"/>
</dbReference>
<evidence type="ECO:0000259" key="6">
    <source>
        <dbReference type="PROSITE" id="PS52004"/>
    </source>
</evidence>
<organism evidence="7 8">
    <name type="scientific">Archangium minus</name>
    <dbReference type="NCBI Taxonomy" id="83450"/>
    <lineage>
        <taxon>Bacteria</taxon>
        <taxon>Pseudomonadati</taxon>
        <taxon>Myxococcota</taxon>
        <taxon>Myxococcia</taxon>
        <taxon>Myxococcales</taxon>
        <taxon>Cystobacterineae</taxon>
        <taxon>Archangiaceae</taxon>
        <taxon>Archangium</taxon>
    </lineage>
</organism>
<dbReference type="InterPro" id="IPR016039">
    <property type="entry name" value="Thiolase-like"/>
</dbReference>
<feature type="region of interest" description="Disordered" evidence="4">
    <location>
        <begin position="80"/>
        <end position="103"/>
    </location>
</feature>
<dbReference type="PANTHER" id="PTHR43775:SF37">
    <property type="entry name" value="SI:DKEY-61P9.11"/>
    <property type="match status" value="1"/>
</dbReference>